<evidence type="ECO:0000313" key="1">
    <source>
        <dbReference type="EMBL" id="WHS96621.1"/>
    </source>
</evidence>
<organism evidence="1 2">
    <name type="scientific">Sinorhizobium kummerowiae</name>
    <dbReference type="NCBI Taxonomy" id="158892"/>
    <lineage>
        <taxon>Bacteria</taxon>
        <taxon>Pseudomonadati</taxon>
        <taxon>Pseudomonadota</taxon>
        <taxon>Alphaproteobacteria</taxon>
        <taxon>Hyphomicrobiales</taxon>
        <taxon>Rhizobiaceae</taxon>
        <taxon>Sinorhizobium/Ensifer group</taxon>
        <taxon>Sinorhizobium</taxon>
    </lineage>
</organism>
<dbReference type="Proteomes" id="UP001233264">
    <property type="component" value="Plasmid pSkuCCBAU71714a"/>
</dbReference>
<gene>
    <name evidence="1" type="ORF">PZL22_005557</name>
</gene>
<accession>A0ABY8TFD2</accession>
<sequence>MSQVSTLKSFIGHQVVKNQLARPRRRGTSISIPDHDQSQELVIGGSDVSYAVIEISVTTHRRKRRESLVSLLSMNSFSWTEISAKWEQIRGKEMPAIHRFSTVAPKIDSAFSRLFSMCYADFAPNVHISGKFHLLRFNRKPALLISPTNDKEALMVLKVWLAAAFLTVAAYYAIHAWGEIKEAVAIARHGSDDAKP</sequence>
<reference evidence="1 2" key="1">
    <citation type="submission" date="2023-03" db="EMBL/GenBank/DDBJ databases">
        <authorList>
            <person name="Menendez E."/>
            <person name="Kaur S."/>
            <person name="Flores-Felix J.D."/>
            <person name="diCenzo G.C."/>
            <person name="Peix A."/>
            <person name="Velazquez E."/>
        </authorList>
    </citation>
    <scope>NUCLEOTIDE SEQUENCE [LARGE SCALE GENOMIC DNA]</scope>
    <source>
        <strain evidence="1 2">CCBAU 71714</strain>
        <plasmid evidence="1 2">pSkuCCBAU71714a</plasmid>
    </source>
</reference>
<dbReference type="EMBL" id="CP120366">
    <property type="protein sequence ID" value="WHS96621.1"/>
    <property type="molecule type" value="Genomic_DNA"/>
</dbReference>
<keyword evidence="2" id="KW-1185">Reference proteome</keyword>
<protein>
    <submittedName>
        <fullName evidence="1">Uncharacterized protein</fullName>
    </submittedName>
</protein>
<keyword evidence="1" id="KW-0614">Plasmid</keyword>
<geneLocation type="plasmid" evidence="1 2">
    <name>pSkuCCBAU71714a</name>
</geneLocation>
<evidence type="ECO:0000313" key="2">
    <source>
        <dbReference type="Proteomes" id="UP001233264"/>
    </source>
</evidence>
<dbReference type="RefSeq" id="WP_127701564.1">
    <property type="nucleotide sequence ID" value="NZ_CP120366.1"/>
</dbReference>
<proteinExistence type="predicted"/>
<name>A0ABY8TFD2_9HYPH</name>